<dbReference type="Proteomes" id="UP000822688">
    <property type="component" value="Chromosome 5"/>
</dbReference>
<gene>
    <name evidence="1" type="ORF">KC19_5G017600</name>
</gene>
<keyword evidence="2" id="KW-1185">Reference proteome</keyword>
<organism evidence="1 2">
    <name type="scientific">Ceratodon purpureus</name>
    <name type="common">Fire moss</name>
    <name type="synonym">Dicranum purpureum</name>
    <dbReference type="NCBI Taxonomy" id="3225"/>
    <lineage>
        <taxon>Eukaryota</taxon>
        <taxon>Viridiplantae</taxon>
        <taxon>Streptophyta</taxon>
        <taxon>Embryophyta</taxon>
        <taxon>Bryophyta</taxon>
        <taxon>Bryophytina</taxon>
        <taxon>Bryopsida</taxon>
        <taxon>Dicranidae</taxon>
        <taxon>Pseudoditrichales</taxon>
        <taxon>Ditrichaceae</taxon>
        <taxon>Ceratodon</taxon>
    </lineage>
</organism>
<evidence type="ECO:0000313" key="2">
    <source>
        <dbReference type="Proteomes" id="UP000822688"/>
    </source>
</evidence>
<dbReference type="EMBL" id="CM026425">
    <property type="protein sequence ID" value="KAG0575620.1"/>
    <property type="molecule type" value="Genomic_DNA"/>
</dbReference>
<protein>
    <submittedName>
        <fullName evidence="1">Uncharacterized protein</fullName>
    </submittedName>
</protein>
<name>A0A8T0HWX8_CERPU</name>
<comment type="caution">
    <text evidence="1">The sequence shown here is derived from an EMBL/GenBank/DDBJ whole genome shotgun (WGS) entry which is preliminary data.</text>
</comment>
<reference evidence="1" key="1">
    <citation type="submission" date="2020-06" db="EMBL/GenBank/DDBJ databases">
        <title>WGS assembly of Ceratodon purpureus strain R40.</title>
        <authorList>
            <person name="Carey S.B."/>
            <person name="Jenkins J."/>
            <person name="Shu S."/>
            <person name="Lovell J.T."/>
            <person name="Sreedasyam A."/>
            <person name="Maumus F."/>
            <person name="Tiley G.P."/>
            <person name="Fernandez-Pozo N."/>
            <person name="Barry K."/>
            <person name="Chen C."/>
            <person name="Wang M."/>
            <person name="Lipzen A."/>
            <person name="Daum C."/>
            <person name="Saski C.A."/>
            <person name="Payton A.C."/>
            <person name="Mcbreen J.C."/>
            <person name="Conrad R.E."/>
            <person name="Kollar L.M."/>
            <person name="Olsson S."/>
            <person name="Huttunen S."/>
            <person name="Landis J.B."/>
            <person name="Wickett N.J."/>
            <person name="Johnson M.G."/>
            <person name="Rensing S.A."/>
            <person name="Grimwood J."/>
            <person name="Schmutz J."/>
            <person name="Mcdaniel S.F."/>
        </authorList>
    </citation>
    <scope>NUCLEOTIDE SEQUENCE</scope>
    <source>
        <strain evidence="1">R40</strain>
    </source>
</reference>
<dbReference type="AlphaFoldDB" id="A0A8T0HWX8"/>
<sequence>MMTKVELSELPDMRETASTQEEIVVKESPLHPRALSMNGKENPEQPRLSKLLKAANSSLEKKLHHKDEKLHELKYRCAHLLKVEKRCNDLQNELKVKKEHVDVLRKGQVCMQQQADDNERKHTEDLTLLVSALEESKADLGAQAQLIEILVRDLQKMKSTLEYCKDELTGRRVVEIRESHAGVEQLAQEQTNSQMMKYDMEYQMSLLHDSLLESSARLEHVTSQLRESCHQKESVQKNLERSMVSLQEASVDVVLENAAKSLEFKSMKLLQRLMATRLRWGHTVAANCQLFIEN</sequence>
<proteinExistence type="predicted"/>
<evidence type="ECO:0000313" key="1">
    <source>
        <dbReference type="EMBL" id="KAG0575620.1"/>
    </source>
</evidence>
<accession>A0A8T0HWX8</accession>